<dbReference type="InterPro" id="IPR050740">
    <property type="entry name" value="Aldehyde_DH_Superfamily"/>
</dbReference>
<feature type="domain" description="Aldehyde dehydrogenase" evidence="3">
    <location>
        <begin position="20"/>
        <end position="475"/>
    </location>
</feature>
<evidence type="ECO:0000259" key="3">
    <source>
        <dbReference type="Pfam" id="PF00171"/>
    </source>
</evidence>
<dbReference type="RefSeq" id="WP_121153828.1">
    <property type="nucleotide sequence ID" value="NZ_CP032829.1"/>
</dbReference>
<dbReference type="Proteomes" id="UP000276254">
    <property type="component" value="Chromosome"/>
</dbReference>
<comment type="similarity">
    <text evidence="1">Belongs to the aldehyde dehydrogenase family.</text>
</comment>
<dbReference type="PANTHER" id="PTHR43353:SF5">
    <property type="entry name" value="SUCCINATE-SEMIALDEHYDE DEHYDROGENASE, MITOCHONDRIAL"/>
    <property type="match status" value="1"/>
</dbReference>
<accession>A0A494TNE2</accession>
<dbReference type="OrthoDB" id="9802947at2"/>
<organism evidence="4 5">
    <name type="scientific">Sphingomonas paeninsulae</name>
    <dbReference type="NCBI Taxonomy" id="2319844"/>
    <lineage>
        <taxon>Bacteria</taxon>
        <taxon>Pseudomonadati</taxon>
        <taxon>Pseudomonadota</taxon>
        <taxon>Alphaproteobacteria</taxon>
        <taxon>Sphingomonadales</taxon>
        <taxon>Sphingomonadaceae</taxon>
        <taxon>Sphingomonas</taxon>
    </lineage>
</organism>
<dbReference type="InterPro" id="IPR016163">
    <property type="entry name" value="Ald_DH_C"/>
</dbReference>
<sequence>MNERYETTLSLHIDGEWIGTGDRQTHDVVNPATGDVLGVLPMATADDLDRALDASARGYRIWRAKTADERGAVLTIAARLLRERADRIATIATLEQGKPFAEAKGELAYTAALIDWYAAEAKRVYGRVLQRPAGSRSVVVKEPVGPAVAFCPWNFPILNPARKIAPALAAGCSMIVKPPEEAPGSAIEVVRCFIDAGLPNGVLGMVFGVPDTVSRHLISSPIIRKISFTGSVPVGKHLMKLAADGMKRTTMELGGHSPVLIFDDCDFEKTVPMLAAAKFRNAGQVCVSPTRFYVQEGIYERFAKAFVERVDKINLGSGMDAATNMGPLANPRRPDAIEAMVADATKAGARLATGGERSGGDGFFYRPTVLLDVPLEARIMNDEPFGPVAMMRPFKTLDDAVEQANRLPYGLAAYCFTENGRRQLLLGDAIESGMIGINTVGMSAVDAPFGGVKDSGHGSEDGPEGLDVFLVTKAIHQA</sequence>
<evidence type="ECO:0000313" key="5">
    <source>
        <dbReference type="Proteomes" id="UP000276254"/>
    </source>
</evidence>
<keyword evidence="5" id="KW-1185">Reference proteome</keyword>
<dbReference type="SUPFAM" id="SSF53720">
    <property type="entry name" value="ALDH-like"/>
    <property type="match status" value="1"/>
</dbReference>
<dbReference type="PANTHER" id="PTHR43353">
    <property type="entry name" value="SUCCINATE-SEMIALDEHYDE DEHYDROGENASE, MITOCHONDRIAL"/>
    <property type="match status" value="1"/>
</dbReference>
<name>A0A494TNE2_SPHPE</name>
<dbReference type="FunFam" id="3.40.309.10:FF:000009">
    <property type="entry name" value="Aldehyde dehydrogenase A"/>
    <property type="match status" value="1"/>
</dbReference>
<evidence type="ECO:0000256" key="2">
    <source>
        <dbReference type="ARBA" id="ARBA00023002"/>
    </source>
</evidence>
<dbReference type="Gene3D" id="3.40.605.10">
    <property type="entry name" value="Aldehyde Dehydrogenase, Chain A, domain 1"/>
    <property type="match status" value="1"/>
</dbReference>
<protein>
    <submittedName>
        <fullName evidence="4">NAD-dependent succinate-semialdehyde dehydrogenase</fullName>
    </submittedName>
</protein>
<reference evidence="4 5" key="1">
    <citation type="submission" date="2018-09" db="EMBL/GenBank/DDBJ databases">
        <title>Sphingomonas peninsula sp. nov., isolated from fildes peninsula, Antarctic soil.</title>
        <authorList>
            <person name="Yingchao G."/>
        </authorList>
    </citation>
    <scope>NUCLEOTIDE SEQUENCE [LARGE SCALE GENOMIC DNA]</scope>
    <source>
        <strain evidence="4 5">YZ-8</strain>
    </source>
</reference>
<evidence type="ECO:0000256" key="1">
    <source>
        <dbReference type="ARBA" id="ARBA00009986"/>
    </source>
</evidence>
<dbReference type="Gene3D" id="3.40.309.10">
    <property type="entry name" value="Aldehyde Dehydrogenase, Chain A, domain 2"/>
    <property type="match status" value="1"/>
</dbReference>
<dbReference type="InterPro" id="IPR016161">
    <property type="entry name" value="Ald_DH/histidinol_DH"/>
</dbReference>
<dbReference type="CDD" id="cd07103">
    <property type="entry name" value="ALDH_F5_SSADH_GabD"/>
    <property type="match status" value="1"/>
</dbReference>
<dbReference type="FunFam" id="3.40.605.10:FF:000007">
    <property type="entry name" value="NAD/NADP-dependent betaine aldehyde dehydrogenase"/>
    <property type="match status" value="1"/>
</dbReference>
<dbReference type="AlphaFoldDB" id="A0A494TNE2"/>
<proteinExistence type="inferred from homology"/>
<gene>
    <name evidence="4" type="ORF">D3Y57_14875</name>
</gene>
<dbReference type="GO" id="GO:0009450">
    <property type="term" value="P:gamma-aminobutyric acid catabolic process"/>
    <property type="evidence" value="ECO:0007669"/>
    <property type="project" value="TreeGrafter"/>
</dbReference>
<dbReference type="InterPro" id="IPR016162">
    <property type="entry name" value="Ald_DH_N"/>
</dbReference>
<evidence type="ECO:0000313" key="4">
    <source>
        <dbReference type="EMBL" id="AYJ86988.1"/>
    </source>
</evidence>
<dbReference type="Pfam" id="PF00171">
    <property type="entry name" value="Aldedh"/>
    <property type="match status" value="1"/>
</dbReference>
<dbReference type="EMBL" id="CP032829">
    <property type="protein sequence ID" value="AYJ86988.1"/>
    <property type="molecule type" value="Genomic_DNA"/>
</dbReference>
<dbReference type="InterPro" id="IPR015590">
    <property type="entry name" value="Aldehyde_DH_dom"/>
</dbReference>
<dbReference type="GO" id="GO:0004777">
    <property type="term" value="F:succinate-semialdehyde dehydrogenase (NAD+) activity"/>
    <property type="evidence" value="ECO:0007669"/>
    <property type="project" value="TreeGrafter"/>
</dbReference>
<dbReference type="KEGG" id="spha:D3Y57_14875"/>
<keyword evidence="2" id="KW-0560">Oxidoreductase</keyword>